<evidence type="ECO:0000313" key="2">
    <source>
        <dbReference type="EMBL" id="KAJ1218055.1"/>
    </source>
</evidence>
<sequence length="128" mass="13854">MPGPVPRISRTCPARGVSLYGRRGVQEPEGEIRSPGNIDNSASHEGRVLIWPPEFRSQKGRSVPPATLTTARPAMGASLYGRRRVQEPEGEIRSPGNIDNSASGEGRVLIWPSRSSGAGRGDPFPRQR</sequence>
<accession>A0AAV7X187</accession>
<gene>
    <name evidence="2" type="ORF">NDU88_005641</name>
</gene>
<evidence type="ECO:0000313" key="3">
    <source>
        <dbReference type="Proteomes" id="UP001066276"/>
    </source>
</evidence>
<feature type="region of interest" description="Disordered" evidence="1">
    <location>
        <begin position="1"/>
        <end position="128"/>
    </location>
</feature>
<protein>
    <submittedName>
        <fullName evidence="2">Uncharacterized protein</fullName>
    </submittedName>
</protein>
<dbReference type="AlphaFoldDB" id="A0AAV7X187"/>
<name>A0AAV7X187_PLEWA</name>
<comment type="caution">
    <text evidence="2">The sequence shown here is derived from an EMBL/GenBank/DDBJ whole genome shotgun (WGS) entry which is preliminary data.</text>
</comment>
<organism evidence="2 3">
    <name type="scientific">Pleurodeles waltl</name>
    <name type="common">Iberian ribbed newt</name>
    <dbReference type="NCBI Taxonomy" id="8319"/>
    <lineage>
        <taxon>Eukaryota</taxon>
        <taxon>Metazoa</taxon>
        <taxon>Chordata</taxon>
        <taxon>Craniata</taxon>
        <taxon>Vertebrata</taxon>
        <taxon>Euteleostomi</taxon>
        <taxon>Amphibia</taxon>
        <taxon>Batrachia</taxon>
        <taxon>Caudata</taxon>
        <taxon>Salamandroidea</taxon>
        <taxon>Salamandridae</taxon>
        <taxon>Pleurodelinae</taxon>
        <taxon>Pleurodeles</taxon>
    </lineage>
</organism>
<evidence type="ECO:0000256" key="1">
    <source>
        <dbReference type="SAM" id="MobiDB-lite"/>
    </source>
</evidence>
<dbReference type="EMBL" id="JANPWB010000001">
    <property type="protein sequence ID" value="KAJ1218055.1"/>
    <property type="molecule type" value="Genomic_DNA"/>
</dbReference>
<reference evidence="2" key="1">
    <citation type="journal article" date="2022" name="bioRxiv">
        <title>Sequencing and chromosome-scale assembly of the giantPleurodeles waltlgenome.</title>
        <authorList>
            <person name="Brown T."/>
            <person name="Elewa A."/>
            <person name="Iarovenko S."/>
            <person name="Subramanian E."/>
            <person name="Araus A.J."/>
            <person name="Petzold A."/>
            <person name="Susuki M."/>
            <person name="Suzuki K.-i.T."/>
            <person name="Hayashi T."/>
            <person name="Toyoda A."/>
            <person name="Oliveira C."/>
            <person name="Osipova E."/>
            <person name="Leigh N.D."/>
            <person name="Simon A."/>
            <person name="Yun M.H."/>
        </authorList>
    </citation>
    <scope>NUCLEOTIDE SEQUENCE</scope>
    <source>
        <strain evidence="2">20211129_DDA</strain>
        <tissue evidence="2">Liver</tissue>
    </source>
</reference>
<proteinExistence type="predicted"/>
<keyword evidence="3" id="KW-1185">Reference proteome</keyword>
<dbReference type="Proteomes" id="UP001066276">
    <property type="component" value="Chromosome 1_1"/>
</dbReference>